<keyword evidence="1" id="KW-0732">Signal</keyword>
<dbReference type="Proteomes" id="UP001562425">
    <property type="component" value="Unassembled WGS sequence"/>
</dbReference>
<sequence length="233" mass="26307">MFKLTVMVAVLVLLSSVEAQRRRNTTLASTTTTSELTTIADVTKPAPESSTAPSTILKFVDALRQALERRRAERQQRIEERRANALKDLGNLSDRQREYELQRAERKQTLEEERVARRREMDARRAGRLPSRELDRVNRLRQLRLLAQAVTNEVSPDENEVDGSIRSGDVVRRIVLIEEANGNVRLVDLDSDEGRKLLSRVTAAVESSGAEEVKPADDQQEAANKLKLKLGQL</sequence>
<accession>A0ABD1CZD7</accession>
<evidence type="ECO:0000313" key="3">
    <source>
        <dbReference type="Proteomes" id="UP001562425"/>
    </source>
</evidence>
<keyword evidence="3" id="KW-1185">Reference proteome</keyword>
<name>A0ABD1CZD7_CULPP</name>
<feature type="signal peptide" evidence="1">
    <location>
        <begin position="1"/>
        <end position="19"/>
    </location>
</feature>
<evidence type="ECO:0000313" key="2">
    <source>
        <dbReference type="EMBL" id="KAL1382837.1"/>
    </source>
</evidence>
<reference evidence="2 3" key="1">
    <citation type="submission" date="2024-05" db="EMBL/GenBank/DDBJ databases">
        <title>Culex pipiens pipiens assembly and annotation.</title>
        <authorList>
            <person name="Alout H."/>
            <person name="Durand T."/>
        </authorList>
    </citation>
    <scope>NUCLEOTIDE SEQUENCE [LARGE SCALE GENOMIC DNA]</scope>
    <source>
        <strain evidence="2">HA-2024</strain>
        <tissue evidence="2">Whole body</tissue>
    </source>
</reference>
<gene>
    <name evidence="2" type="ORF">pipiens_003374</name>
</gene>
<protein>
    <submittedName>
        <fullName evidence="2">Uncharacterized protein</fullName>
    </submittedName>
</protein>
<comment type="caution">
    <text evidence="2">The sequence shown here is derived from an EMBL/GenBank/DDBJ whole genome shotgun (WGS) entry which is preliminary data.</text>
</comment>
<dbReference type="EMBL" id="JBEHCU010008452">
    <property type="protein sequence ID" value="KAL1382837.1"/>
    <property type="molecule type" value="Genomic_DNA"/>
</dbReference>
<evidence type="ECO:0000256" key="1">
    <source>
        <dbReference type="SAM" id="SignalP"/>
    </source>
</evidence>
<organism evidence="2 3">
    <name type="scientific">Culex pipiens pipiens</name>
    <name type="common">Northern house mosquito</name>
    <dbReference type="NCBI Taxonomy" id="38569"/>
    <lineage>
        <taxon>Eukaryota</taxon>
        <taxon>Metazoa</taxon>
        <taxon>Ecdysozoa</taxon>
        <taxon>Arthropoda</taxon>
        <taxon>Hexapoda</taxon>
        <taxon>Insecta</taxon>
        <taxon>Pterygota</taxon>
        <taxon>Neoptera</taxon>
        <taxon>Endopterygota</taxon>
        <taxon>Diptera</taxon>
        <taxon>Nematocera</taxon>
        <taxon>Culicoidea</taxon>
        <taxon>Culicidae</taxon>
        <taxon>Culicinae</taxon>
        <taxon>Culicini</taxon>
        <taxon>Culex</taxon>
        <taxon>Culex</taxon>
    </lineage>
</organism>
<dbReference type="AlphaFoldDB" id="A0ABD1CZD7"/>
<proteinExistence type="predicted"/>
<feature type="chain" id="PRO_5044775165" evidence="1">
    <location>
        <begin position="20"/>
        <end position="233"/>
    </location>
</feature>